<evidence type="ECO:0000256" key="2">
    <source>
        <dbReference type="SAM" id="Phobius"/>
    </source>
</evidence>
<proteinExistence type="predicted"/>
<gene>
    <name evidence="4" type="ORF">ACFONL_20145</name>
</gene>
<accession>A0ABV7UMG0</accession>
<dbReference type="EMBL" id="JBHRYC010000098">
    <property type="protein sequence ID" value="MFC3639656.1"/>
    <property type="molecule type" value="Genomic_DNA"/>
</dbReference>
<keyword evidence="2" id="KW-0472">Membrane</keyword>
<keyword evidence="2" id="KW-1133">Transmembrane helix</keyword>
<evidence type="ECO:0000259" key="3">
    <source>
        <dbReference type="Pfam" id="PF09976"/>
    </source>
</evidence>
<reference evidence="5" key="1">
    <citation type="journal article" date="2019" name="Int. J. Syst. Evol. Microbiol.">
        <title>The Global Catalogue of Microorganisms (GCM) 10K type strain sequencing project: providing services to taxonomists for standard genome sequencing and annotation.</title>
        <authorList>
            <consortium name="The Broad Institute Genomics Platform"/>
            <consortium name="The Broad Institute Genome Sequencing Center for Infectious Disease"/>
            <person name="Wu L."/>
            <person name="Ma J."/>
        </authorList>
    </citation>
    <scope>NUCLEOTIDE SEQUENCE [LARGE SCALE GENOMIC DNA]</scope>
    <source>
        <strain evidence="5">KCTC 42282</strain>
    </source>
</reference>
<feature type="region of interest" description="Disordered" evidence="1">
    <location>
        <begin position="221"/>
        <end position="253"/>
    </location>
</feature>
<feature type="domain" description="Ancillary SecYEG translocon subunit/Cell division coordinator CpoB TPR" evidence="3">
    <location>
        <begin position="23"/>
        <end position="199"/>
    </location>
</feature>
<keyword evidence="2" id="KW-0812">Transmembrane</keyword>
<name>A0ABV7UMG0_9HYPH</name>
<dbReference type="RefSeq" id="WP_191318763.1">
    <property type="nucleotide sequence ID" value="NZ_BNCG01000004.1"/>
</dbReference>
<dbReference type="Pfam" id="PF09976">
    <property type="entry name" value="TPR_21"/>
    <property type="match status" value="1"/>
</dbReference>
<feature type="transmembrane region" description="Helical" evidence="2">
    <location>
        <begin position="21"/>
        <end position="42"/>
    </location>
</feature>
<protein>
    <submittedName>
        <fullName evidence="4">Tetratricopeptide repeat protein</fullName>
    </submittedName>
</protein>
<evidence type="ECO:0000256" key="1">
    <source>
        <dbReference type="SAM" id="MobiDB-lite"/>
    </source>
</evidence>
<evidence type="ECO:0000313" key="4">
    <source>
        <dbReference type="EMBL" id="MFC3639656.1"/>
    </source>
</evidence>
<dbReference type="InterPro" id="IPR018704">
    <property type="entry name" value="SecYEG/CpoB_TPR"/>
</dbReference>
<dbReference type="Proteomes" id="UP001595704">
    <property type="component" value="Unassembled WGS sequence"/>
</dbReference>
<organism evidence="4 5">
    <name type="scientific">Camelimonas fluminis</name>
    <dbReference type="NCBI Taxonomy" id="1576911"/>
    <lineage>
        <taxon>Bacteria</taxon>
        <taxon>Pseudomonadati</taxon>
        <taxon>Pseudomonadota</taxon>
        <taxon>Alphaproteobacteria</taxon>
        <taxon>Hyphomicrobiales</taxon>
        <taxon>Chelatococcaceae</taxon>
        <taxon>Camelimonas</taxon>
    </lineage>
</organism>
<evidence type="ECO:0000313" key="5">
    <source>
        <dbReference type="Proteomes" id="UP001595704"/>
    </source>
</evidence>
<sequence length="253" mass="26435">MSDIFREIDEDLRRDRAADLARRYGGVALGVALVVILGVGGWRFMEHRAAQQAADAGVAFEQALKQLRDGGNAAAGVSALETIAGQSAGGYRTLARFRLASQKAITDKPAAIAAFDALAADNSLDPALRDLARVRAAAIDVDIAPPEAIVKRMEGLAAPNSAWRSQARELIGLAWMKAGKLEEAGRWFSQVAVDGEAPQSLRRRAQLFMELAAAGPVTAAPAPAAASPSLFNAPQPQLTPAAPAQPSGGPAPR</sequence>
<keyword evidence="5" id="KW-1185">Reference proteome</keyword>
<comment type="caution">
    <text evidence="4">The sequence shown here is derived from an EMBL/GenBank/DDBJ whole genome shotgun (WGS) entry which is preliminary data.</text>
</comment>